<dbReference type="EMBL" id="BARW01035085">
    <property type="protein sequence ID" value="GAJ13309.1"/>
    <property type="molecule type" value="Genomic_DNA"/>
</dbReference>
<organism evidence="2">
    <name type="scientific">marine sediment metagenome</name>
    <dbReference type="NCBI Taxonomy" id="412755"/>
    <lineage>
        <taxon>unclassified sequences</taxon>
        <taxon>metagenomes</taxon>
        <taxon>ecological metagenomes</taxon>
    </lineage>
</organism>
<accession>X1U740</accession>
<comment type="caution">
    <text evidence="2">The sequence shown here is derived from an EMBL/GenBank/DDBJ whole genome shotgun (WGS) entry which is preliminary data.</text>
</comment>
<dbReference type="Pfam" id="PF02195">
    <property type="entry name" value="ParB_N"/>
    <property type="match status" value="1"/>
</dbReference>
<sequence>MQEILSIAINKIEVGPHRQRSEGEDEELQELTASIRRVGVLVPVIVVPKDDRFLLVAGHRRIAAATAAALAEVP</sequence>
<gene>
    <name evidence="2" type="ORF">S12H4_54808</name>
</gene>
<reference evidence="2" key="1">
    <citation type="journal article" date="2014" name="Front. Microbiol.">
        <title>High frequency of phylogenetically diverse reductive dehalogenase-homologous genes in deep subseafloor sedimentary metagenomes.</title>
        <authorList>
            <person name="Kawai M."/>
            <person name="Futagami T."/>
            <person name="Toyoda A."/>
            <person name="Takaki Y."/>
            <person name="Nishi S."/>
            <person name="Hori S."/>
            <person name="Arai W."/>
            <person name="Tsubouchi T."/>
            <person name="Morono Y."/>
            <person name="Uchiyama I."/>
            <person name="Ito T."/>
            <person name="Fujiyama A."/>
            <person name="Inagaki F."/>
            <person name="Takami H."/>
        </authorList>
    </citation>
    <scope>NUCLEOTIDE SEQUENCE</scope>
    <source>
        <strain evidence="2">Expedition CK06-06</strain>
    </source>
</reference>
<dbReference type="SMART" id="SM00470">
    <property type="entry name" value="ParB"/>
    <property type="match status" value="1"/>
</dbReference>
<dbReference type="GO" id="GO:0005694">
    <property type="term" value="C:chromosome"/>
    <property type="evidence" value="ECO:0007669"/>
    <property type="project" value="TreeGrafter"/>
</dbReference>
<evidence type="ECO:0000313" key="2">
    <source>
        <dbReference type="EMBL" id="GAJ13309.1"/>
    </source>
</evidence>
<dbReference type="AlphaFoldDB" id="X1U740"/>
<dbReference type="PANTHER" id="PTHR33375">
    <property type="entry name" value="CHROMOSOME-PARTITIONING PROTEIN PARB-RELATED"/>
    <property type="match status" value="1"/>
</dbReference>
<dbReference type="SUPFAM" id="SSF110849">
    <property type="entry name" value="ParB/Sulfiredoxin"/>
    <property type="match status" value="1"/>
</dbReference>
<proteinExistence type="predicted"/>
<dbReference type="Gene3D" id="3.90.1530.30">
    <property type="match status" value="1"/>
</dbReference>
<dbReference type="GO" id="GO:0007059">
    <property type="term" value="P:chromosome segregation"/>
    <property type="evidence" value="ECO:0007669"/>
    <property type="project" value="TreeGrafter"/>
</dbReference>
<dbReference type="InterPro" id="IPR003115">
    <property type="entry name" value="ParB_N"/>
</dbReference>
<protein>
    <recommendedName>
        <fullName evidence="1">ParB-like N-terminal domain-containing protein</fullName>
    </recommendedName>
</protein>
<dbReference type="PANTHER" id="PTHR33375:SF1">
    <property type="entry name" value="CHROMOSOME-PARTITIONING PROTEIN PARB-RELATED"/>
    <property type="match status" value="1"/>
</dbReference>
<evidence type="ECO:0000259" key="1">
    <source>
        <dbReference type="SMART" id="SM00470"/>
    </source>
</evidence>
<dbReference type="InterPro" id="IPR036086">
    <property type="entry name" value="ParB/Sulfiredoxin_sf"/>
</dbReference>
<name>X1U740_9ZZZZ</name>
<dbReference type="InterPro" id="IPR050336">
    <property type="entry name" value="Chromosome_partition/occlusion"/>
</dbReference>
<feature type="non-terminal residue" evidence="2">
    <location>
        <position position="74"/>
    </location>
</feature>
<feature type="domain" description="ParB-like N-terminal" evidence="1">
    <location>
        <begin position="5"/>
        <end position="74"/>
    </location>
</feature>